<dbReference type="AlphaFoldDB" id="A0A1V9Z990"/>
<evidence type="ECO:0000256" key="2">
    <source>
        <dbReference type="ARBA" id="ARBA00007965"/>
    </source>
</evidence>
<name>A0A1V9Z990_ACHHY</name>
<sequence length="438" mass="47020">MIATKELRSNGSDGATFATPGYAMAYATFFVFGGTCVASWQCIILSIDTFIAMYPEGMVGFVFPVVNMSALLVITLFMLIAGRQLPLDMRMRTGFSCMLLSCVCLPLLQWTPYGETLRYTGTLALLIIASMAGALIQSSSYGLGAVFGPAFLQAIDAGKGTGAMVLVLARILTKWGLHASTTDLTALSVFFGIAVFVVIAAFIMYAMLEHNVFAKTKLETYLRIQFMTPLALPLPSPVRSPVKSPTFFSPANESTQLLKESPSVPTSPVEETTPSVLSVFRRAWKPVSMAFCTFCICLACFPGLTSSVASASSWFPVLMVGAYTVGDLVGKMLPLHCMLLTVDTVHYPLALQALFVPVFMFDVLHPFLLSDGATYSLVALLGLVTGYVGTSSMMLAPTACDEVEQELAGITGSLAIITGLFTGSYVGLFLNFLVKLMQ</sequence>
<gene>
    <name evidence="8" type="ORF">ACHHYP_01123</name>
</gene>
<evidence type="ECO:0000313" key="9">
    <source>
        <dbReference type="Proteomes" id="UP000243579"/>
    </source>
</evidence>
<organism evidence="8 9">
    <name type="scientific">Achlya hypogyna</name>
    <name type="common">Oomycete</name>
    <name type="synonym">Protoachlya hypogyna</name>
    <dbReference type="NCBI Taxonomy" id="1202772"/>
    <lineage>
        <taxon>Eukaryota</taxon>
        <taxon>Sar</taxon>
        <taxon>Stramenopiles</taxon>
        <taxon>Oomycota</taxon>
        <taxon>Saprolegniomycetes</taxon>
        <taxon>Saprolegniales</taxon>
        <taxon>Achlyaceae</taxon>
        <taxon>Achlya</taxon>
    </lineage>
</organism>
<keyword evidence="5 7" id="KW-1133">Transmembrane helix</keyword>
<dbReference type="EMBL" id="JNBR01000358">
    <property type="protein sequence ID" value="OQR94576.1"/>
    <property type="molecule type" value="Genomic_DNA"/>
</dbReference>
<keyword evidence="9" id="KW-1185">Reference proteome</keyword>
<feature type="transmembrane region" description="Helical" evidence="7">
    <location>
        <begin position="21"/>
        <end position="47"/>
    </location>
</feature>
<proteinExistence type="inferred from homology"/>
<evidence type="ECO:0000256" key="3">
    <source>
        <dbReference type="ARBA" id="ARBA00022448"/>
    </source>
</evidence>
<keyword evidence="3" id="KW-0813">Transport</keyword>
<feature type="transmembrane region" description="Helical" evidence="7">
    <location>
        <begin position="407"/>
        <end position="434"/>
    </location>
</feature>
<evidence type="ECO:0000256" key="1">
    <source>
        <dbReference type="ARBA" id="ARBA00004141"/>
    </source>
</evidence>
<feature type="transmembrane region" description="Helical" evidence="7">
    <location>
        <begin position="59"/>
        <end position="81"/>
    </location>
</feature>
<evidence type="ECO:0000256" key="4">
    <source>
        <dbReference type="ARBA" id="ARBA00022692"/>
    </source>
</evidence>
<comment type="subcellular location">
    <subcellularLocation>
        <location evidence="1">Membrane</location>
        <topology evidence="1">Multi-pass membrane protein</topology>
    </subcellularLocation>
</comment>
<comment type="caution">
    <text evidence="8">The sequence shown here is derived from an EMBL/GenBank/DDBJ whole genome shotgun (WGS) entry which is preliminary data.</text>
</comment>
<evidence type="ECO:0000256" key="7">
    <source>
        <dbReference type="SAM" id="Phobius"/>
    </source>
</evidence>
<comment type="similarity">
    <text evidence="2">Belongs to the SLC29A/ENT transporter (TC 2.A.57) family.</text>
</comment>
<evidence type="ECO:0000313" key="8">
    <source>
        <dbReference type="EMBL" id="OQR94576.1"/>
    </source>
</evidence>
<dbReference type="PANTHER" id="PTHR10332">
    <property type="entry name" value="EQUILIBRATIVE NUCLEOSIDE TRANSPORTER"/>
    <property type="match status" value="1"/>
</dbReference>
<feature type="transmembrane region" description="Helical" evidence="7">
    <location>
        <begin position="349"/>
        <end position="369"/>
    </location>
</feature>
<feature type="transmembrane region" description="Helical" evidence="7">
    <location>
        <begin position="184"/>
        <end position="208"/>
    </location>
</feature>
<protein>
    <submittedName>
        <fullName evidence="8">Equilibrative Nucleoside Transporter (ENT) family</fullName>
    </submittedName>
</protein>
<accession>A0A1V9Z990</accession>
<feature type="transmembrane region" description="Helical" evidence="7">
    <location>
        <begin position="117"/>
        <end position="136"/>
    </location>
</feature>
<reference evidence="8 9" key="1">
    <citation type="journal article" date="2014" name="Genome Biol. Evol.">
        <title>The secreted proteins of Achlya hypogyna and Thraustotheca clavata identify the ancestral oomycete secretome and reveal gene acquisitions by horizontal gene transfer.</title>
        <authorList>
            <person name="Misner I."/>
            <person name="Blouin N."/>
            <person name="Leonard G."/>
            <person name="Richards T.A."/>
            <person name="Lane C.E."/>
        </authorList>
    </citation>
    <scope>NUCLEOTIDE SEQUENCE [LARGE SCALE GENOMIC DNA]</scope>
    <source>
        <strain evidence="8 9">ATCC 48635</strain>
    </source>
</reference>
<dbReference type="OrthoDB" id="1856718at2759"/>
<feature type="transmembrane region" description="Helical" evidence="7">
    <location>
        <begin position="375"/>
        <end position="395"/>
    </location>
</feature>
<dbReference type="GO" id="GO:0005337">
    <property type="term" value="F:nucleoside transmembrane transporter activity"/>
    <property type="evidence" value="ECO:0007669"/>
    <property type="project" value="InterPro"/>
</dbReference>
<feature type="transmembrane region" description="Helical" evidence="7">
    <location>
        <begin position="143"/>
        <end position="172"/>
    </location>
</feature>
<dbReference type="GO" id="GO:0005886">
    <property type="term" value="C:plasma membrane"/>
    <property type="evidence" value="ECO:0007669"/>
    <property type="project" value="TreeGrafter"/>
</dbReference>
<keyword evidence="6 7" id="KW-0472">Membrane</keyword>
<dbReference type="PANTHER" id="PTHR10332:SF10">
    <property type="entry name" value="EQUILIBRATIVE NUCLEOSIDE TRANSPORTER 4"/>
    <property type="match status" value="1"/>
</dbReference>
<evidence type="ECO:0000256" key="5">
    <source>
        <dbReference type="ARBA" id="ARBA00022989"/>
    </source>
</evidence>
<dbReference type="Pfam" id="PF01733">
    <property type="entry name" value="Nucleoside_tran"/>
    <property type="match status" value="1"/>
</dbReference>
<keyword evidence="4 7" id="KW-0812">Transmembrane</keyword>
<feature type="transmembrane region" description="Helical" evidence="7">
    <location>
        <begin position="287"/>
        <end position="305"/>
    </location>
</feature>
<feature type="transmembrane region" description="Helical" evidence="7">
    <location>
        <begin position="93"/>
        <end position="111"/>
    </location>
</feature>
<evidence type="ECO:0000256" key="6">
    <source>
        <dbReference type="ARBA" id="ARBA00023136"/>
    </source>
</evidence>
<dbReference type="STRING" id="1202772.A0A1V9Z990"/>
<dbReference type="InterPro" id="IPR002259">
    <property type="entry name" value="Eqnu_transpt"/>
</dbReference>
<dbReference type="Proteomes" id="UP000243579">
    <property type="component" value="Unassembled WGS sequence"/>
</dbReference>